<dbReference type="OrthoDB" id="2223256at2"/>
<evidence type="ECO:0000313" key="3">
    <source>
        <dbReference type="Proteomes" id="UP000461595"/>
    </source>
</evidence>
<dbReference type="Proteomes" id="UP000589521">
    <property type="component" value="Unassembled WGS sequence"/>
</dbReference>
<organism evidence="2 4">
    <name type="scientific">Streptococcus danieliae</name>
    <dbReference type="NCBI Taxonomy" id="747656"/>
    <lineage>
        <taxon>Bacteria</taxon>
        <taxon>Bacillati</taxon>
        <taxon>Bacillota</taxon>
        <taxon>Bacilli</taxon>
        <taxon>Lactobacillales</taxon>
        <taxon>Streptococcaceae</taxon>
        <taxon>Streptococcus</taxon>
    </lineage>
</organism>
<comment type="caution">
    <text evidence="2">The sequence shown here is derived from an EMBL/GenBank/DDBJ whole genome shotgun (WGS) entry which is preliminary data.</text>
</comment>
<reference evidence="1 3" key="1">
    <citation type="submission" date="2019-12" db="EMBL/GenBank/DDBJ databases">
        <title>Microbes associate with the intestines of laboratory mice.</title>
        <authorList>
            <person name="Navarre W."/>
            <person name="Wong E."/>
        </authorList>
    </citation>
    <scope>NUCLEOTIDE SEQUENCE [LARGE SCALE GENOMIC DNA]</scope>
    <source>
        <strain evidence="1 3">NM51_B2-22</strain>
    </source>
</reference>
<dbReference type="Proteomes" id="UP000461595">
    <property type="component" value="Unassembled WGS sequence"/>
</dbReference>
<name>A0A7Z0M6M2_9STRE</name>
<dbReference type="RefSeq" id="WP_160332203.1">
    <property type="nucleotide sequence ID" value="NZ_JACBXX010000128.1"/>
</dbReference>
<gene>
    <name evidence="1" type="ORF">E5983_01760</name>
    <name evidence="2" type="ORF">HZY94_05705</name>
</gene>
<proteinExistence type="predicted"/>
<evidence type="ECO:0000313" key="4">
    <source>
        <dbReference type="Proteomes" id="UP000589521"/>
    </source>
</evidence>
<dbReference type="EMBL" id="WSRS01000008">
    <property type="protein sequence ID" value="MVX58378.1"/>
    <property type="molecule type" value="Genomic_DNA"/>
</dbReference>
<dbReference type="AlphaFoldDB" id="A0A7Z0M6M2"/>
<accession>A0A7Z0M6M2</accession>
<protein>
    <submittedName>
        <fullName evidence="2">Uncharacterized protein</fullName>
    </submittedName>
</protein>
<evidence type="ECO:0000313" key="2">
    <source>
        <dbReference type="EMBL" id="NYS96671.1"/>
    </source>
</evidence>
<dbReference type="EMBL" id="JACBXX010000128">
    <property type="protein sequence ID" value="NYS96671.1"/>
    <property type="molecule type" value="Genomic_DNA"/>
</dbReference>
<sequence length="77" mass="9084">MDSLQDHFIDDLLADSLQAASYLRQMSCCHLQVFTYDCQQWMGNYLKRYWAASPEIQLQIFLFSGFSAPRREVEQID</sequence>
<evidence type="ECO:0000313" key="1">
    <source>
        <dbReference type="EMBL" id="MVX58378.1"/>
    </source>
</evidence>
<reference evidence="2 4" key="2">
    <citation type="submission" date="2020-07" db="EMBL/GenBank/DDBJ databases">
        <title>MOT database genomes.</title>
        <authorList>
            <person name="Joseph S."/>
            <person name="Aduse-Opoku J."/>
            <person name="Hashim A."/>
            <person name="Wade W."/>
            <person name="Curtis M."/>
        </authorList>
    </citation>
    <scope>NUCLEOTIDE SEQUENCE [LARGE SCALE GENOMIC DNA]</scope>
    <source>
        <strain evidence="2 4">STR</strain>
    </source>
</reference>